<accession>U7V0B3</accession>
<keyword evidence="1" id="KW-0732">Signal</keyword>
<dbReference type="PATRIC" id="fig|1319815.3.peg.2676"/>
<dbReference type="SUPFAM" id="SSF53850">
    <property type="entry name" value="Periplasmic binding protein-like II"/>
    <property type="match status" value="1"/>
</dbReference>
<dbReference type="PANTHER" id="PTHR43649:SF33">
    <property type="entry name" value="POLYGALACTURONAN_RHAMNOGALACTURONAN-BINDING PROTEIN YTCQ"/>
    <property type="match status" value="1"/>
</dbReference>
<protein>
    <recommendedName>
        <fullName evidence="4">ABC transporter, solute-binding protein</fullName>
    </recommendedName>
</protein>
<evidence type="ECO:0000256" key="1">
    <source>
        <dbReference type="ARBA" id="ARBA00022729"/>
    </source>
</evidence>
<dbReference type="STRING" id="1319815.HMPREF0202_02809"/>
<gene>
    <name evidence="2" type="ORF">HMPREF0202_02809</name>
</gene>
<evidence type="ECO:0000313" key="3">
    <source>
        <dbReference type="Proteomes" id="UP000017081"/>
    </source>
</evidence>
<dbReference type="AlphaFoldDB" id="U7V0B3"/>
<evidence type="ECO:0000313" key="2">
    <source>
        <dbReference type="EMBL" id="ERT65127.1"/>
    </source>
</evidence>
<dbReference type="eggNOG" id="COG1653">
    <property type="taxonomic scope" value="Bacteria"/>
</dbReference>
<proteinExistence type="predicted"/>
<reference evidence="2 3" key="1">
    <citation type="submission" date="2013-08" db="EMBL/GenBank/DDBJ databases">
        <authorList>
            <person name="Weinstock G."/>
            <person name="Sodergren E."/>
            <person name="Wylie T."/>
            <person name="Fulton L."/>
            <person name="Fulton R."/>
            <person name="Fronick C."/>
            <person name="O'Laughlin M."/>
            <person name="Godfrey J."/>
            <person name="Miner T."/>
            <person name="Herter B."/>
            <person name="Appelbaum E."/>
            <person name="Cordes M."/>
            <person name="Lek S."/>
            <person name="Wollam A."/>
            <person name="Pepin K.H."/>
            <person name="Palsikar V.B."/>
            <person name="Mitreva M."/>
            <person name="Wilson R.K."/>
        </authorList>
    </citation>
    <scope>NUCLEOTIDE SEQUENCE [LARGE SCALE GENOMIC DNA]</scope>
    <source>
        <strain evidence="2 3">ATCC BAA-474</strain>
    </source>
</reference>
<dbReference type="PANTHER" id="PTHR43649">
    <property type="entry name" value="ARABINOSE-BINDING PROTEIN-RELATED"/>
    <property type="match status" value="1"/>
</dbReference>
<organism evidence="2 3">
    <name type="scientific">Cetobacterium somerae ATCC BAA-474</name>
    <dbReference type="NCBI Taxonomy" id="1319815"/>
    <lineage>
        <taxon>Bacteria</taxon>
        <taxon>Fusobacteriati</taxon>
        <taxon>Fusobacteriota</taxon>
        <taxon>Fusobacteriia</taxon>
        <taxon>Fusobacteriales</taxon>
        <taxon>Fusobacteriaceae</taxon>
        <taxon>Cetobacterium</taxon>
    </lineage>
</organism>
<keyword evidence="3" id="KW-1185">Reference proteome</keyword>
<dbReference type="HOGENOM" id="CLU_021021_2_0_0"/>
<dbReference type="InterPro" id="IPR050490">
    <property type="entry name" value="Bact_solute-bd_prot1"/>
</dbReference>
<name>U7V0B3_9FUSO</name>
<sequence>MLVLSLALLGLKSFSNDVNEKNKNYKISEKPVTLSILAIQNGKVFDENWLVFKEAFKDTNIKLESATSKNLTDEVQAFNLAVSSGNLPDIISYAYPDKIENLGMAGGMVPLNELIDKHAPNIKAFFEKYPRYKMDAVAADGKIYYIPCYYDWYAMKASQGLFIRKDWLNKLGLEVPENMDDFYKVLKAFKEQDPNGNGKADEIPYFDRTIEFATKELVGLFGAEYGFYMDNGIVKYGPTQERFKEAMPEVIKWYKEGLIDPEIYTRGFSGRDYMLRNDIGGVTFDWFASTTGYNNDEELKKQNEKFEFIAIAPPKYKGKSYAPDARTTSLGGWGISASAKDPVTIIKYMDYWFSDKGYELYNWGVEGDTFAKDENGKKYYTDKVMKAPGKNALQVLRDNGLQFKIGARQDYEYEKAWGDPKATEWSEMYMTNGYIMDQVPLFKYTPEEAKKVQKINSQISMALDEMSQKWVLGAEDFDKSYEKFVERVNKLGLKELIEINQRAYDRVQS</sequence>
<evidence type="ECO:0008006" key="4">
    <source>
        <dbReference type="Google" id="ProtNLM"/>
    </source>
</evidence>
<dbReference type="Gene3D" id="3.40.190.10">
    <property type="entry name" value="Periplasmic binding protein-like II"/>
    <property type="match status" value="2"/>
</dbReference>
<dbReference type="Proteomes" id="UP000017081">
    <property type="component" value="Unassembled WGS sequence"/>
</dbReference>
<dbReference type="EMBL" id="AXZF01000172">
    <property type="protein sequence ID" value="ERT65127.1"/>
    <property type="molecule type" value="Genomic_DNA"/>
</dbReference>
<comment type="caution">
    <text evidence="2">The sequence shown here is derived from an EMBL/GenBank/DDBJ whole genome shotgun (WGS) entry which is preliminary data.</text>
</comment>